<comment type="caution">
    <text evidence="11">The sequence shown here is derived from an EMBL/GenBank/DDBJ whole genome shotgun (WGS) entry which is preliminary data.</text>
</comment>
<dbReference type="SUPFAM" id="SSF50978">
    <property type="entry name" value="WD40 repeat-like"/>
    <property type="match status" value="1"/>
</dbReference>
<dbReference type="Proteomes" id="UP001168990">
    <property type="component" value="Unassembled WGS sequence"/>
</dbReference>
<evidence type="ECO:0000256" key="5">
    <source>
        <dbReference type="ARBA" id="ARBA00022574"/>
    </source>
</evidence>
<dbReference type="PROSITE" id="PS50294">
    <property type="entry name" value="WD_REPEATS_REGION"/>
    <property type="match status" value="1"/>
</dbReference>
<dbReference type="FunFam" id="2.130.10.10:FF:000175">
    <property type="entry name" value="Phospholipase A-2-activating protein"/>
    <property type="match status" value="1"/>
</dbReference>
<dbReference type="PANTHER" id="PTHR19849">
    <property type="entry name" value="PHOSPHOLIPASE A-2-ACTIVATING PROTEIN"/>
    <property type="match status" value="1"/>
</dbReference>
<feature type="domain" description="PFU" evidence="9">
    <location>
        <begin position="367"/>
        <end position="463"/>
    </location>
</feature>
<dbReference type="GO" id="GO:0005737">
    <property type="term" value="C:cytoplasm"/>
    <property type="evidence" value="ECO:0007669"/>
    <property type="project" value="UniProtKB-SubCell"/>
</dbReference>
<sequence length="794" mass="87814">MDKTQYKLSCTLVGHGEDVRAIAKFEDGTLVSGSRDKTARVWKPNRESIEYVESNILHGHDNFVSSVCVLNPTEKYPSSLIITGSNDKHICIYVLGESEPMRKISAHNDTVCNLRAGVDEGTFLSSSWDLSAKLWSLDDIDNAKLTLNGHTLAVWCVADLPNKTIVTGSADKFVIIWTRDGKQLHKLDGHTDCVRDIAAIKDDEFLTCANDATIKHWNAISGMCLGTYYGHENYIYGISATINGTIVVTSGEDKTIRVWKNGEVDQTLILPTSSVWCVTLLPNGDIAAGSSDGIVRVFSANPDRWASAEMLKMWDQLIIDDQLKSEAESNKNIKINELPTLSELGRPGNRDGQTKMFNENGKAVVYSWSANDQQWIKIGDVIGEPGGNSSKQMYNGIEYDYVFSVDIQDGVPPLKLPYNKTDDPWAAAQKFIHDNELSQMFLDQVANFIIKNSTPAPNFTAHSQFADPFTGGSRYIPGSGLPNAHATPVAPSTVTSAADPFTGGNRYIPGTSQMPSTTLSSSNVSTSYIPHGHYLKLEQANLNAILEKLKELNGKQVESALRLSDEQLESILQLVNTEKTENSSEILNNFWQLLNWPSECVFPVLDIARLAVLHKKINDELCNDNLMPIIMRHLGTDAIAANQMLTFRLLANMFNHERGERLSLMHNDDILNALIQLKTLGSKNNQVAISTYMLNLIVGLNKLNDAQVRTRALNVMINILPSMKESEAVFRLLVALGTLLLTTYDTNERLELISIVKKSMVTNNLINGYSNHLSMSDPLGKVSKCSKDIMDLIA</sequence>
<comment type="similarity">
    <text evidence="3">Belongs to the WD repeat PLAP family.</text>
</comment>
<dbReference type="InterPro" id="IPR001680">
    <property type="entry name" value="WD40_rpt"/>
</dbReference>
<dbReference type="InterPro" id="IPR016024">
    <property type="entry name" value="ARM-type_fold"/>
</dbReference>
<accession>A0AA39FV44</accession>
<dbReference type="PROSITE" id="PS51396">
    <property type="entry name" value="PUL"/>
    <property type="match status" value="1"/>
</dbReference>
<dbReference type="InterPro" id="IPR036322">
    <property type="entry name" value="WD40_repeat_dom_sf"/>
</dbReference>
<dbReference type="GO" id="GO:0043161">
    <property type="term" value="P:proteasome-mediated ubiquitin-dependent protein catabolic process"/>
    <property type="evidence" value="ECO:0007669"/>
    <property type="project" value="TreeGrafter"/>
</dbReference>
<evidence type="ECO:0000259" key="9">
    <source>
        <dbReference type="PROSITE" id="PS51394"/>
    </source>
</evidence>
<dbReference type="InterPro" id="IPR015155">
    <property type="entry name" value="PFU"/>
</dbReference>
<dbReference type="GO" id="GO:0010992">
    <property type="term" value="P:ubiquitin recycling"/>
    <property type="evidence" value="ECO:0007669"/>
    <property type="project" value="TreeGrafter"/>
</dbReference>
<keyword evidence="5 8" id="KW-0853">WD repeat</keyword>
<dbReference type="EMBL" id="JAQQBS010000001">
    <property type="protein sequence ID" value="KAK0176283.1"/>
    <property type="molecule type" value="Genomic_DNA"/>
</dbReference>
<reference evidence="11" key="1">
    <citation type="journal article" date="2023" name="bioRxiv">
        <title>Scaffold-level genome assemblies of two parasitoid biocontrol wasps reveal the parthenogenesis mechanism and an associated novel virus.</title>
        <authorList>
            <person name="Inwood S."/>
            <person name="Skelly J."/>
            <person name="Guhlin J."/>
            <person name="Harrop T."/>
            <person name="Goldson S."/>
            <person name="Dearden P."/>
        </authorList>
    </citation>
    <scope>NUCLEOTIDE SEQUENCE</scope>
    <source>
        <strain evidence="11">Irish</strain>
        <tissue evidence="11">Whole body</tissue>
    </source>
</reference>
<keyword evidence="12" id="KW-1185">Reference proteome</keyword>
<dbReference type="InterPro" id="IPR038122">
    <property type="entry name" value="PFU_sf"/>
</dbReference>
<dbReference type="InterPro" id="IPR013535">
    <property type="entry name" value="PUL_dom"/>
</dbReference>
<comment type="subcellular location">
    <subcellularLocation>
        <location evidence="2">Cytoplasm</location>
    </subcellularLocation>
    <subcellularLocation>
        <location evidence="1">Nucleus</location>
    </subcellularLocation>
</comment>
<evidence type="ECO:0000256" key="7">
    <source>
        <dbReference type="ARBA" id="ARBA00023242"/>
    </source>
</evidence>
<protein>
    <recommendedName>
        <fullName evidence="13">Phospholipase A-2-activating protein</fullName>
    </recommendedName>
</protein>
<evidence type="ECO:0000256" key="4">
    <source>
        <dbReference type="ARBA" id="ARBA00022490"/>
    </source>
</evidence>
<dbReference type="GO" id="GO:0005634">
    <property type="term" value="C:nucleus"/>
    <property type="evidence" value="ECO:0007669"/>
    <property type="project" value="UniProtKB-SubCell"/>
</dbReference>
<keyword evidence="7" id="KW-0539">Nucleus</keyword>
<evidence type="ECO:0000256" key="1">
    <source>
        <dbReference type="ARBA" id="ARBA00004123"/>
    </source>
</evidence>
<dbReference type="SMART" id="SM00320">
    <property type="entry name" value="WD40"/>
    <property type="match status" value="7"/>
</dbReference>
<organism evidence="11 12">
    <name type="scientific">Microctonus aethiopoides</name>
    <dbReference type="NCBI Taxonomy" id="144406"/>
    <lineage>
        <taxon>Eukaryota</taxon>
        <taxon>Metazoa</taxon>
        <taxon>Ecdysozoa</taxon>
        <taxon>Arthropoda</taxon>
        <taxon>Hexapoda</taxon>
        <taxon>Insecta</taxon>
        <taxon>Pterygota</taxon>
        <taxon>Neoptera</taxon>
        <taxon>Endopterygota</taxon>
        <taxon>Hymenoptera</taxon>
        <taxon>Apocrita</taxon>
        <taxon>Ichneumonoidea</taxon>
        <taxon>Braconidae</taxon>
        <taxon>Euphorinae</taxon>
        <taxon>Microctonus</taxon>
    </lineage>
</organism>
<keyword evidence="4" id="KW-0963">Cytoplasm</keyword>
<feature type="repeat" description="WD" evidence="8">
    <location>
        <begin position="147"/>
        <end position="177"/>
    </location>
</feature>
<dbReference type="CDD" id="cd00200">
    <property type="entry name" value="WD40"/>
    <property type="match status" value="1"/>
</dbReference>
<keyword evidence="6" id="KW-0677">Repeat</keyword>
<name>A0AA39FV44_9HYME</name>
<feature type="repeat" description="WD" evidence="8">
    <location>
        <begin position="12"/>
        <end position="43"/>
    </location>
</feature>
<dbReference type="PROSITE" id="PS50082">
    <property type="entry name" value="WD_REPEATS_2"/>
    <property type="match status" value="4"/>
</dbReference>
<evidence type="ECO:0000256" key="8">
    <source>
        <dbReference type="PROSITE-ProRule" id="PRU00221"/>
    </source>
</evidence>
<feature type="repeat" description="WD" evidence="8">
    <location>
        <begin position="228"/>
        <end position="260"/>
    </location>
</feature>
<dbReference type="GO" id="GO:0043130">
    <property type="term" value="F:ubiquitin binding"/>
    <property type="evidence" value="ECO:0007669"/>
    <property type="project" value="TreeGrafter"/>
</dbReference>
<reference evidence="11" key="2">
    <citation type="submission" date="2023-03" db="EMBL/GenBank/DDBJ databases">
        <authorList>
            <person name="Inwood S.N."/>
            <person name="Skelly J.G."/>
            <person name="Guhlin J."/>
            <person name="Harrop T.W.R."/>
            <person name="Goldson S.G."/>
            <person name="Dearden P.K."/>
        </authorList>
    </citation>
    <scope>NUCLEOTIDE SEQUENCE</scope>
    <source>
        <strain evidence="11">Irish</strain>
        <tissue evidence="11">Whole body</tissue>
    </source>
</reference>
<dbReference type="AlphaFoldDB" id="A0AA39FV44"/>
<dbReference type="Pfam" id="PF00400">
    <property type="entry name" value="WD40"/>
    <property type="match status" value="7"/>
</dbReference>
<evidence type="ECO:0000313" key="12">
    <source>
        <dbReference type="Proteomes" id="UP001168990"/>
    </source>
</evidence>
<dbReference type="InterPro" id="IPR015943">
    <property type="entry name" value="WD40/YVTN_repeat-like_dom_sf"/>
</dbReference>
<dbReference type="Pfam" id="PF08324">
    <property type="entry name" value="PUL"/>
    <property type="match status" value="1"/>
</dbReference>
<feature type="domain" description="PUL" evidence="10">
    <location>
        <begin position="527"/>
        <end position="792"/>
    </location>
</feature>
<dbReference type="Pfam" id="PF09070">
    <property type="entry name" value="PFU"/>
    <property type="match status" value="1"/>
</dbReference>
<evidence type="ECO:0000256" key="6">
    <source>
        <dbReference type="ARBA" id="ARBA00022737"/>
    </source>
</evidence>
<dbReference type="Gene3D" id="2.130.10.10">
    <property type="entry name" value="YVTN repeat-like/Quinoprotein amine dehydrogenase"/>
    <property type="match status" value="1"/>
</dbReference>
<gene>
    <name evidence="11" type="ORF">PV328_000432</name>
</gene>
<dbReference type="InterPro" id="IPR011989">
    <property type="entry name" value="ARM-like"/>
</dbReference>
<dbReference type="PANTHER" id="PTHR19849:SF0">
    <property type="entry name" value="PHOSPHOLIPASE A-2-ACTIVATING PROTEIN"/>
    <property type="match status" value="1"/>
</dbReference>
<proteinExistence type="inferred from homology"/>
<dbReference type="Gene3D" id="3.10.20.870">
    <property type="entry name" value="PFU (PLAA family ubiquitin binding), C-terminal domain"/>
    <property type="match status" value="1"/>
</dbReference>
<evidence type="ECO:0000259" key="10">
    <source>
        <dbReference type="PROSITE" id="PS51396"/>
    </source>
</evidence>
<evidence type="ECO:0008006" key="13">
    <source>
        <dbReference type="Google" id="ProtNLM"/>
    </source>
</evidence>
<dbReference type="Gene3D" id="1.25.10.10">
    <property type="entry name" value="Leucine-rich Repeat Variant"/>
    <property type="match status" value="1"/>
</dbReference>
<dbReference type="PROSITE" id="PS51394">
    <property type="entry name" value="PFU"/>
    <property type="match status" value="1"/>
</dbReference>
<evidence type="ECO:0000256" key="2">
    <source>
        <dbReference type="ARBA" id="ARBA00004496"/>
    </source>
</evidence>
<dbReference type="SUPFAM" id="SSF48371">
    <property type="entry name" value="ARM repeat"/>
    <property type="match status" value="1"/>
</dbReference>
<feature type="repeat" description="WD" evidence="8">
    <location>
        <begin position="104"/>
        <end position="145"/>
    </location>
</feature>
<evidence type="ECO:0000256" key="3">
    <source>
        <dbReference type="ARBA" id="ARBA00008495"/>
    </source>
</evidence>
<evidence type="ECO:0000313" key="11">
    <source>
        <dbReference type="EMBL" id="KAK0176283.1"/>
    </source>
</evidence>